<dbReference type="PANTHER" id="PTHR43190:SF3">
    <property type="entry name" value="N-ACETYL-D-GLUCOSAMINE KINASE"/>
    <property type="match status" value="1"/>
</dbReference>
<protein>
    <recommendedName>
        <fullName evidence="1">ATPase BadF/BadG/BcrA/BcrD type domain-containing protein</fullName>
    </recommendedName>
</protein>
<dbReference type="InterPro" id="IPR002731">
    <property type="entry name" value="ATPase_BadF"/>
</dbReference>
<dbReference type="CDD" id="cd24007">
    <property type="entry name" value="ASKHA_NBD_eukNAGK-like"/>
    <property type="match status" value="1"/>
</dbReference>
<evidence type="ECO:0000259" key="1">
    <source>
        <dbReference type="Pfam" id="PF01869"/>
    </source>
</evidence>
<reference evidence="2 3" key="1">
    <citation type="journal article" date="2013" name="Int. J. Syst. Evol. Microbiol.">
        <title>Tumebacillus flagellatus sp. nov., an alpha-amylase/pullulanase-producing bacterium isolated from cassava wastewater.</title>
        <authorList>
            <person name="Wang Q."/>
            <person name="Xie N."/>
            <person name="Qin Y."/>
            <person name="Shen N."/>
            <person name="Zhu J."/>
            <person name="Mi H."/>
            <person name="Huang R."/>
        </authorList>
    </citation>
    <scope>NUCLEOTIDE SEQUENCE [LARGE SCALE GENOMIC DNA]</scope>
    <source>
        <strain evidence="2 3">GST4</strain>
    </source>
</reference>
<gene>
    <name evidence="2" type="ORF">EL26_09620</name>
</gene>
<dbReference type="Proteomes" id="UP000027931">
    <property type="component" value="Unassembled WGS sequence"/>
</dbReference>
<dbReference type="SUPFAM" id="SSF53067">
    <property type="entry name" value="Actin-like ATPase domain"/>
    <property type="match status" value="2"/>
</dbReference>
<dbReference type="OrthoDB" id="9772633at2"/>
<dbReference type="RefSeq" id="WP_052036176.1">
    <property type="nucleotide sequence ID" value="NZ_JMIR01000011.1"/>
</dbReference>
<dbReference type="InterPro" id="IPR052519">
    <property type="entry name" value="Euk-type_GlcNAc_Kinase"/>
</dbReference>
<name>A0A074MC48_9BACL</name>
<comment type="caution">
    <text evidence="2">The sequence shown here is derived from an EMBL/GenBank/DDBJ whole genome shotgun (WGS) entry which is preliminary data.</text>
</comment>
<feature type="domain" description="ATPase BadF/BadG/BcrA/BcrD type" evidence="1">
    <location>
        <begin position="5"/>
        <end position="296"/>
    </location>
</feature>
<dbReference type="STRING" id="1157490.EL26_09620"/>
<dbReference type="Pfam" id="PF01869">
    <property type="entry name" value="BcrAD_BadFG"/>
    <property type="match status" value="1"/>
</dbReference>
<proteinExistence type="predicted"/>
<dbReference type="eggNOG" id="COG2971">
    <property type="taxonomic scope" value="Bacteria"/>
</dbReference>
<sequence length="304" mass="31793">MRILIGIDGGGTKTRTLAVTQDGTILADLTTAGSNINHHGWAGVEESLFALFEQVRTHVPSYANVASLCLGFAGIDREPDRVRMEQWTAAQWPGAQVSVVHDARIALEAGLPPDAQNRAGIVLIAGTGSVAYGRNAAGLEARVGGWGYLLGDEGSGYDLGRRAITAVLRAYDGRDPQTLLSTLVLSAYGVQEPTELLPIVYGESTSRGQVAKLARLVIEAAAAGDSVAQGLLDSGAGELAALVVALLKKMNFTARHVPVVLAGGLFSTGSPLIELLASRLPDSVELRPGQPPVFGALRLAREGR</sequence>
<keyword evidence="3" id="KW-1185">Reference proteome</keyword>
<dbReference type="AlphaFoldDB" id="A0A074MC48"/>
<evidence type="ECO:0000313" key="3">
    <source>
        <dbReference type="Proteomes" id="UP000027931"/>
    </source>
</evidence>
<dbReference type="EMBL" id="JMIR01000011">
    <property type="protein sequence ID" value="KEO83467.1"/>
    <property type="molecule type" value="Genomic_DNA"/>
</dbReference>
<accession>A0A074MC48</accession>
<dbReference type="PANTHER" id="PTHR43190">
    <property type="entry name" value="N-ACETYL-D-GLUCOSAMINE KINASE"/>
    <property type="match status" value="1"/>
</dbReference>
<evidence type="ECO:0000313" key="2">
    <source>
        <dbReference type="EMBL" id="KEO83467.1"/>
    </source>
</evidence>
<dbReference type="Gene3D" id="3.30.420.40">
    <property type="match status" value="2"/>
</dbReference>
<dbReference type="InterPro" id="IPR043129">
    <property type="entry name" value="ATPase_NBD"/>
</dbReference>
<organism evidence="2 3">
    <name type="scientific">Tumebacillus flagellatus</name>
    <dbReference type="NCBI Taxonomy" id="1157490"/>
    <lineage>
        <taxon>Bacteria</taxon>
        <taxon>Bacillati</taxon>
        <taxon>Bacillota</taxon>
        <taxon>Bacilli</taxon>
        <taxon>Bacillales</taxon>
        <taxon>Alicyclobacillaceae</taxon>
        <taxon>Tumebacillus</taxon>
    </lineage>
</organism>